<dbReference type="Pfam" id="PF00535">
    <property type="entry name" value="Glycos_transf_2"/>
    <property type="match status" value="1"/>
</dbReference>
<dbReference type="OrthoDB" id="9781367at2"/>
<dbReference type="GO" id="GO:0016740">
    <property type="term" value="F:transferase activity"/>
    <property type="evidence" value="ECO:0007669"/>
    <property type="project" value="UniProtKB-KW"/>
</dbReference>
<dbReference type="Gene3D" id="3.90.550.10">
    <property type="entry name" value="Spore Coat Polysaccharide Biosynthesis Protein SpsA, Chain A"/>
    <property type="match status" value="1"/>
</dbReference>
<dbReference type="AlphaFoldDB" id="A0A1M7N156"/>
<reference evidence="3" key="1">
    <citation type="submission" date="2016-11" db="EMBL/GenBank/DDBJ databases">
        <authorList>
            <person name="Varghese N."/>
            <person name="Submissions S."/>
        </authorList>
    </citation>
    <scope>NUCLEOTIDE SEQUENCE [LARGE SCALE GENOMIC DNA]</scope>
    <source>
        <strain evidence="3">Sac-22</strain>
    </source>
</reference>
<gene>
    <name evidence="2" type="ORF">SAMN05192549_103421</name>
</gene>
<dbReference type="CDD" id="cd00761">
    <property type="entry name" value="Glyco_tranf_GTA_type"/>
    <property type="match status" value="1"/>
</dbReference>
<sequence length="261" mass="29634">MFTIIIPTHDRPLLLKRTLESLIAQTCQDFKIVVVSDTPGYLPPYQELSQLDKRFDYVLRSTGVPGPAASRNLGLAIADAEYILFLDDDDTYRPDHLEKLKARLLKDKPELLFHDFQIQNEDRTVYPPTLLPGGQKVSIADVTSDSVYVRNRIPNSCVAYRRDVLQGVRNETDLIIYEDWDFLLAAMHGRKLVHFATDGVVIHKSAATAPENMRRGNSRDDKIVEVMLQLYRKHPAPNMETRKTRQALMASAGVVLDIANF</sequence>
<evidence type="ECO:0000313" key="2">
    <source>
        <dbReference type="EMBL" id="SHM97145.1"/>
    </source>
</evidence>
<dbReference type="InterPro" id="IPR029044">
    <property type="entry name" value="Nucleotide-diphossugar_trans"/>
</dbReference>
<dbReference type="SUPFAM" id="SSF53448">
    <property type="entry name" value="Nucleotide-diphospho-sugar transferases"/>
    <property type="match status" value="1"/>
</dbReference>
<dbReference type="STRING" id="551987.SAMN05192549_103421"/>
<keyword evidence="3" id="KW-1185">Reference proteome</keyword>
<dbReference type="PANTHER" id="PTHR43685:SF2">
    <property type="entry name" value="GLYCOSYLTRANSFERASE 2-LIKE DOMAIN-CONTAINING PROTEIN"/>
    <property type="match status" value="1"/>
</dbReference>
<organism evidence="2 3">
    <name type="scientific">Duganella sacchari</name>
    <dbReference type="NCBI Taxonomy" id="551987"/>
    <lineage>
        <taxon>Bacteria</taxon>
        <taxon>Pseudomonadati</taxon>
        <taxon>Pseudomonadota</taxon>
        <taxon>Betaproteobacteria</taxon>
        <taxon>Burkholderiales</taxon>
        <taxon>Oxalobacteraceae</taxon>
        <taxon>Telluria group</taxon>
        <taxon>Duganella</taxon>
    </lineage>
</organism>
<accession>A0A1M7N156</accession>
<evidence type="ECO:0000313" key="3">
    <source>
        <dbReference type="Proteomes" id="UP000184339"/>
    </source>
</evidence>
<feature type="domain" description="Glycosyltransferase 2-like" evidence="1">
    <location>
        <begin position="3"/>
        <end position="133"/>
    </location>
</feature>
<dbReference type="PANTHER" id="PTHR43685">
    <property type="entry name" value="GLYCOSYLTRANSFERASE"/>
    <property type="match status" value="1"/>
</dbReference>
<keyword evidence="2" id="KW-0808">Transferase</keyword>
<dbReference type="EMBL" id="FRCX01000003">
    <property type="protein sequence ID" value="SHM97145.1"/>
    <property type="molecule type" value="Genomic_DNA"/>
</dbReference>
<dbReference type="RefSeq" id="WP_072783474.1">
    <property type="nucleotide sequence ID" value="NZ_FRCX01000003.1"/>
</dbReference>
<dbReference type="InterPro" id="IPR050834">
    <property type="entry name" value="Glycosyltransf_2"/>
</dbReference>
<protein>
    <submittedName>
        <fullName evidence="2">Glycosyltransferase, GT2 family</fullName>
    </submittedName>
</protein>
<evidence type="ECO:0000259" key="1">
    <source>
        <dbReference type="Pfam" id="PF00535"/>
    </source>
</evidence>
<name>A0A1M7N156_9BURK</name>
<proteinExistence type="predicted"/>
<dbReference type="Proteomes" id="UP000184339">
    <property type="component" value="Unassembled WGS sequence"/>
</dbReference>
<dbReference type="InterPro" id="IPR001173">
    <property type="entry name" value="Glyco_trans_2-like"/>
</dbReference>